<feature type="region of interest" description="Disordered" evidence="1">
    <location>
        <begin position="4236"/>
        <end position="4314"/>
    </location>
</feature>
<feature type="compositionally biased region" description="Basic and acidic residues" evidence="1">
    <location>
        <begin position="2304"/>
        <end position="2314"/>
    </location>
</feature>
<feature type="compositionally biased region" description="Pro residues" evidence="1">
    <location>
        <begin position="4702"/>
        <end position="4712"/>
    </location>
</feature>
<feature type="compositionally biased region" description="Polar residues" evidence="1">
    <location>
        <begin position="4659"/>
        <end position="4677"/>
    </location>
</feature>
<dbReference type="EMBL" id="JTDF01000788">
    <property type="protein sequence ID" value="KAF8570977.1"/>
    <property type="molecule type" value="Genomic_DNA"/>
</dbReference>
<dbReference type="SUPFAM" id="SSF48371">
    <property type="entry name" value="ARM repeat"/>
    <property type="match status" value="2"/>
</dbReference>
<feature type="region of interest" description="Disordered" evidence="1">
    <location>
        <begin position="1487"/>
        <end position="1512"/>
    </location>
</feature>
<accession>A0A8T0DW79</accession>
<dbReference type="InterPro" id="IPR050517">
    <property type="entry name" value="DDR_Repair_Kinase"/>
</dbReference>
<feature type="compositionally biased region" description="Polar residues" evidence="1">
    <location>
        <begin position="3417"/>
        <end position="3431"/>
    </location>
</feature>
<evidence type="ECO:0000259" key="2">
    <source>
        <dbReference type="PROSITE" id="PS51190"/>
    </source>
</evidence>
<dbReference type="Pfam" id="PF20175">
    <property type="entry name" value="Tra1_central"/>
    <property type="match status" value="1"/>
</dbReference>
<feature type="compositionally biased region" description="Acidic residues" evidence="1">
    <location>
        <begin position="4023"/>
        <end position="4055"/>
    </location>
</feature>
<feature type="region of interest" description="Disordered" evidence="1">
    <location>
        <begin position="3981"/>
        <end position="4058"/>
    </location>
</feature>
<protein>
    <recommendedName>
        <fullName evidence="2">FATC domain-containing protein</fullName>
    </recommendedName>
</protein>
<dbReference type="InterPro" id="IPR046807">
    <property type="entry name" value="Tra1_central"/>
</dbReference>
<feature type="region of interest" description="Disordered" evidence="1">
    <location>
        <begin position="3893"/>
        <end position="3929"/>
    </location>
</feature>
<feature type="region of interest" description="Disordered" evidence="1">
    <location>
        <begin position="3511"/>
        <end position="3538"/>
    </location>
</feature>
<feature type="compositionally biased region" description="Low complexity" evidence="1">
    <location>
        <begin position="3983"/>
        <end position="3994"/>
    </location>
</feature>
<dbReference type="PROSITE" id="PS51190">
    <property type="entry name" value="FATC"/>
    <property type="match status" value="1"/>
</dbReference>
<feature type="compositionally biased region" description="Basic residues" evidence="1">
    <location>
        <begin position="4263"/>
        <end position="4275"/>
    </location>
</feature>
<feature type="compositionally biased region" description="Low complexity" evidence="1">
    <location>
        <begin position="3404"/>
        <end position="3416"/>
    </location>
</feature>
<feature type="region of interest" description="Disordered" evidence="1">
    <location>
        <begin position="1252"/>
        <end position="1305"/>
    </location>
</feature>
<dbReference type="Pfam" id="PF20206">
    <property type="entry name" value="Tra1_ring"/>
    <property type="match status" value="1"/>
</dbReference>
<organism evidence="3 4">
    <name type="scientific">Paragonimus westermani</name>
    <dbReference type="NCBI Taxonomy" id="34504"/>
    <lineage>
        <taxon>Eukaryota</taxon>
        <taxon>Metazoa</taxon>
        <taxon>Spiralia</taxon>
        <taxon>Lophotrochozoa</taxon>
        <taxon>Platyhelminthes</taxon>
        <taxon>Trematoda</taxon>
        <taxon>Digenea</taxon>
        <taxon>Plagiorchiida</taxon>
        <taxon>Troglotremata</taxon>
        <taxon>Troglotrematidae</taxon>
        <taxon>Paragonimus</taxon>
    </lineage>
</organism>
<feature type="region of interest" description="Disordered" evidence="1">
    <location>
        <begin position="3370"/>
        <end position="3431"/>
    </location>
</feature>
<dbReference type="InterPro" id="IPR046805">
    <property type="entry name" value="Tra1_ring"/>
</dbReference>
<evidence type="ECO:0000313" key="3">
    <source>
        <dbReference type="EMBL" id="KAF8570977.1"/>
    </source>
</evidence>
<feature type="compositionally biased region" description="Polar residues" evidence="1">
    <location>
        <begin position="1252"/>
        <end position="1263"/>
    </location>
</feature>
<dbReference type="GO" id="GO:0006355">
    <property type="term" value="P:regulation of DNA-templated transcription"/>
    <property type="evidence" value="ECO:0007669"/>
    <property type="project" value="TreeGrafter"/>
</dbReference>
<feature type="region of interest" description="Disordered" evidence="1">
    <location>
        <begin position="4653"/>
        <end position="4721"/>
    </location>
</feature>
<feature type="region of interest" description="Disordered" evidence="1">
    <location>
        <begin position="2762"/>
        <end position="2809"/>
    </location>
</feature>
<feature type="compositionally biased region" description="Basic and acidic residues" evidence="1">
    <location>
        <begin position="1264"/>
        <end position="1274"/>
    </location>
</feature>
<dbReference type="Pfam" id="PF02259">
    <property type="entry name" value="FAT"/>
    <property type="match status" value="1"/>
</dbReference>
<comment type="caution">
    <text evidence="3">The sequence shown here is derived from an EMBL/GenBank/DDBJ whole genome shotgun (WGS) entry which is preliminary data.</text>
</comment>
<dbReference type="PANTHER" id="PTHR11139">
    <property type="entry name" value="ATAXIA TELANGIECTASIA MUTATED ATM -RELATED"/>
    <property type="match status" value="1"/>
</dbReference>
<dbReference type="GO" id="GO:0035267">
    <property type="term" value="C:NuA4 histone acetyltransferase complex"/>
    <property type="evidence" value="ECO:0007669"/>
    <property type="project" value="TreeGrafter"/>
</dbReference>
<feature type="compositionally biased region" description="Basic and acidic residues" evidence="1">
    <location>
        <begin position="4245"/>
        <end position="4262"/>
    </location>
</feature>
<feature type="compositionally biased region" description="Low complexity" evidence="1">
    <location>
        <begin position="3287"/>
        <end position="3299"/>
    </location>
</feature>
<feature type="domain" description="FATC" evidence="2">
    <location>
        <begin position="5169"/>
        <end position="5212"/>
    </location>
</feature>
<sequence length="5212" mass="574647">MMPSGVCADLHLKLCALFNESLSLEERLRSGQELCENLENATGEKEMHDLTHNVYEKIQKFMTSTEPQNLQESPLHQLRRICLEIFQKMPNGDHLRPYARLILALLFKLVENEENVLLCVKLIIELHKYYRPSFSLDVCVVLCIHKYHIHQDVSEFIPIIMEFINLKPSEAQKKNPGFSQDVFIDFMAAQVKTLSFLAYVIKIYQELVERYSDSLVQGMMNLLYNCPPSVTNMRKEFFIAARHILSAQQIRPKFLDVLDELMNEDILIGQGYTVRDSLRPLAYSTLADLTHHIRGELSLAKIARAIDVYGRNLHDDTLPFSIQHMSLRLLLNLVECIRQRAVAASTTVCGLSGIDHTSGVSPGTARHLLLLTLRLCVLKSRVVTEYYLPALEATCIPEMTDDQPIASTKDRSYKQWDANLTSGNAENLNRGSLTGRFSTDGLKMSVDSCNIPITKTNESYSKGHLSHLDLRALVKALMTGVRTIVTSLVLCPRELVESTVEPSSIAHTNKTASLSSNRFLTPDELVVLTEYFNYGMRMVDIVHVVVRDGKLYTRSHSSAKSPDERLLIETFALTFVQLSPVSFQEIFINKVHDFVSWCRQSPSYVNMALHLLSDLNKTSCFGNILLSYLVDRLDRLGDGTDESVLYMRLLKLCFNSVTMVDTENEHVMKLHLRRIVQGSMQCCLTAKEPTAYLTLLRTLFRSIGGGAHDKLYREFFPLLPEMLSTLNRLLRSPHWANARDLLGELCVIVPVRLSTLLPYLSLLMEPLIYVLNCNTVNQGLRTLELCVDNMQPDFLHEHLHQVRGDMLLALYNSLHSSSDGVQKMAFKVLGKLGRFNRLNLNEVQRLRLDSAEGETGPQLRMFMNEFQTRPLDMPVRCLVDAAIEILQDSNVDQPTKVRAWDFLKSVCIAALDIPLVQNPQCDAFYDYFRKDVFLSKVKWFISNTTSDDEYTNGTRSLFQSPDNLDDDLDSSVMIRVLAGLFLAGLNKPLRETHGDFITFIVRHLTLVSVFEHLSHICTDETVMSSESTDSGLPVLRLDSFNSTGCPDLGSTHRIHNTSPPPPTLFQASFEPGSFAAARLLRTVRCSHNESALSAKPVLNSTLLVDAILFGMAHEDKQLIQPMAELLEIVHETVCVLFRAAQTDGDCADSTMAIRVSKAVLRLPLYNRLAHVVVDMLHHPAWYVKWGGCATIISLFRLIHPNWFVTHLLPILRGLLHCIHDLSGQMSQGALYVARDCGRLLIQTVFSNASEILTNEEPPSSQHSLGEEPSRDDTVGRYGIGCKRTASGGRRRQQSTTPASVRRPLHLRRGRSASTSIISPEAMCTEEQGCSERMKESKASSHTDEHSYKATFSPADAVAVELIDALLSETAFVRDEARCLLRLLSYCIERPLSVLLAPHWRSRLGHLLPPQPPLRLLEFPISTQLMILEANYFFGQAEIVRTKSKSVDSSTTSLDLHIGGVGLLRYDPTQRADRCFLIDVRSLLTQPDTTNMDSGTPASETSSTTSDSLRSSTVGRITASRSVSCGLRSADLRIAACHILSLTWYLVNQKPHNLAALFKGICCEQDVIHEAAFLSLKEFVSHTSIDIELRHANVKPILQNVRQTTNLRLSTARQLSYCAQLFPSTFSERLCDAIYSHLNTLVNNLPAKQNIASISTLTPPTLDLCAVLIDLFHLIPLATAKHVSLLIELVIRAERALHIEPTSPLRLPLVRFLARYPAETCVHLLTGSKWPYDAHANRILLYVLRCPHGQSVTDYLKTNHHILSDLIRPTESITFDRKSPNSSMKRCLLPRVGTPLTAACPRHLALRVVHTIHQLFPSWLLQAPPLADESPKTKARYKTMCSQLESQSETSPYHPVTDSLLTYWRSDAFAKRQAQLTLITLASSTSDDSDSVAVVGMEFVESEDKMDPTFAAALRNNTAESVEPGSLIASGTANWEHWDEPRLMLDCFLDCIRSDPDDFDLLFTVVIGVHRLRSVAGLHPLRSYLEHFLPAAPVSWHRRLFLHFVGLVRQRLSESHPVDFWSTGFGSSMGITVEDTARLLAHLVLPSVTHALELGPPEEYLGGAPSPFTESDDDLIHLFINVLLEDPAVQSSTELHVLYYQLAGLIVHHVPDYVHDNANHAQGYRLTRLMQFAWPCTTSSLSVADLQEKYSGLRLLAHLIAKFDSVRTVASQVFHCLAKGAHTETKKIVNPALDILIPAWICTPDDHKLLAATTRKIMLEDHGIQSCVHILGIIVRHADLYYPVRNQLLPHIILIISRLSAQQLPIEQRRLALDMIETAARWDHRCRQTLTEADVAATDEASATRSDRPTEREMMPLDKPQRDQLLNLMVRFACQAVDTSQNGNLSEASVLRALSQLEFTLRSDVWGAQNCELRLSFIDRYFAMDDATAIPGGTSTGPGGQSSLNTSNVSVSSSAAVSKSGSNASSSATSAAGNLGAAQTTNLLMTLDVLRILFTSLESPTLLHNVKYFGPGLCNLLNRQLTNVRLIRSCSNLLRAILERFPADVSNRQKITTHAEFLDIYSATLKIIQESFTLYSENGPKPTLLARLQSAFLLFTATQVRTNPYAFVDRCIVQLVKLTRRLIPDVLSPSSGSVTPDSGASAQLTDLLITGLEVIKSRLNVVSNEMRKSAFGPDLCTILDRARDARLFRAVICILRDWINVPKSEEHFAPTAREKVHFFHKLWQAYPRWLDLSPDVAREILECVYEVYVSGNLFKNHDLYLKLEQAFCCSLLAPFPDIREKFTLLYMEASQLHYPSAQATRLQSESVNPGHEASTSSLVGDEQPVWPGSSSSSPRPHTDVPEDQDASDSVGPSMYTSAPLVVRLLFLLVSCNWDEAHFRDGFWLPLFFDILLCDVDVSYPPLLSTTSLCFVTPWSLPIRCAGAVVTSDQTNSENTTVLSYAKSKLNYILELQSNGMKEASRITFRDGFKGLLCLIHRSPALATHLFGQLWPQLWNGLLLRQTQSDARFCEPYHPPSTTLVPGSCDVAMQDVNEEHATNTDLTVIGNETSNGQNLSVNEIQCFVIPQLLHFLTSDQHVNPTEPQPSALGAFLEALMTTPDTALSYLPIPAISYIGSNYNQWHTVALFTESLCAEALKTNSSSDFIYNMNLPPADSSEPYVSCDLPTGAAALSLISVYDSINDVDYLTAAWWYRLTMGSSDSVSRPLSVRSNAMLKCLEYAQHGHTLRALESALDQLATSQSTGSSGSYSDNIGLPGGSASSNRAAAAASARPATSSSSNFTPLTYSAAYSQFGEHVNRSRLHEYCVRYLKQLGQWDSLESLASSAQTTGPYLSMSSSSGPLGSSGPGGPASSTNNSSAGGGSAYWGLKADAAWRRSDWSEVYSSLAKLANECPRSELCRYSVIQGAASVAGRRTSGFNSNTPVPNNPDIDAYGSANLGTASGDLQSSSSGPTANSSGSINSATLSSGPPSSMNPMISMLQASELENRRMMTTVLREWRRLPMIVTSQHVPLLQIAHRAVEVTEGNSLLAQYCGHLLGGTSFALSLAPGASYSPSPAQTSSVSSTPTSGQSTGPSASSTTASLRMPLSQALHDYKTVFKSWQSRPPSISDDLGFWHDLFSWRQVVEETIISCHLHMQKFGPERTHLVAVCERELALNQLQLARGARKHRFPSIAQQHLDRYTRMNLPPLFEKTKQEIKLKMFEVRKDELLEGLELMEKTNIQQYEKKDRAKFFCYKAVFFSHFNKGDEATKNFGYATQMQDNIHKVWSIYGDFLENVYSSYPAAKREIAVSTTGIFAMQALMEAASVAGGFERRSRPDIAKCLWLLTLDDAKGQQRLARTFEERSSRVRPDAFLPWLPNLVASLLRPEGRFIVPALRGVVASHPTILYNSLRGLHHQLSTELQYDGKLGQLSHAEASNLSSFARALQSRITSAIGLHTEDSDRKQSKGQHLTGTVSAGDGTGTPRRSGLTSSSVGSVAKIVNSITSVPLGSVATVSSNVSPQCNLITSKKKKRVIVVMRGVEGERLSGSPSSPSLHRSALDETDVSGSAPRSEGLPKRVVVRGLDSADEGCEEITEDADEFEVEEEAEEPETDREDTDPAASKVTVVDTAAVGSKDTASECDLNSPLSDSEDCFKSRIKSAGTGCLSATVPEGLHRINLLISQLRRRHPARLYAMDLLTNEIGGRLQPTWAEQLLAQLCSLLDYLHQLAWAVVSPGRSWRIRNLQRLCVSTWLASEMRCIGTACGLSVPNMLVANEGDQDECVEETQYVQGVTELSSLVGSPSSRVQKNRDRSDSSSDSEVDQRGAVKKTSKNKKHPLKNNSGRRPAGVSEKTARSSGTSPGRMPIQKSPATHASMPPAYEEVERLFTAKLTADAMSDPWFPRTRERLSKEMSSLEDQPVLFVMERLTHCWIPLVEDYVARLPSRMHLTDYGARRLVELPGLVIGDPQSATFSAGSSTAPHLILPSPSCFELPGESGLLQSVGGLLQSSVASGSHAPYGHMTPTSAANSMLINGTSPHSALQLVVAEFLPHVARVRCSPGRLSPPARRLGIRASNGRVFYYDLACLGYPITVGTAAVQLASVAGARTCDLIAARGREPTMGSATTDGLCVSAYNSWRQSGPLQLFQMINDILSGQSESAKRRLSLFVPRVMEVGPCGLCITEVGASAPAASVGSVNANPLPSANPVSARGLTALSRPPPLVSTYNQTSNETGPSCTSNGRPPSWTLPFAPLDDLRSTSEQGPVKPSLPVPPPGPLPTLLTSGSGHLSNVSVGGSSAVAAEASGRPSGLEGGCHPAAVSLFGVLEQACASWINQPVESNTPAQFESDGSSSTGLQYAVGAREMIFIYYEQLLHMKKYSMKSKTTASFLGKLFRYLSEKIPPYPYVKSPLMSALRSLTYRNVCPNEQTDVLSTEFPRASLLQRWAANRMWDAESYWLFRHTVASNLGLIGLMEQLFHLTPLHPGCLVLDPRSGRAEARHLRFGLPPNQLPVAEPVSPTLSQHQQPSHQSHSSSTDKCASGSSQLTICFVQAMSLRMHNSPDQTLSSSDADSTHYWPIAPNPVPFRLTPNLAGFVCLPGAPAHVGPLAASFAVAAQALSSAQRSRLGGLYRTLLRGDYILWHRGRQAAVHAFQLLLGGQPWLADSLSSSGDSDSDEAEPGWKRKKKLFDELGVSSVRPGTTEREHSDYSTLDTRTVLVPDLTNEHLIQLITLTVDAMSTSLKVTSDYSGREPNAWSFIRAAVDPSNLAQMNPDWLPWL</sequence>
<feature type="compositionally biased region" description="Polar residues" evidence="1">
    <location>
        <begin position="2762"/>
        <end position="2777"/>
    </location>
</feature>
<dbReference type="InterPro" id="IPR016024">
    <property type="entry name" value="ARM-type_fold"/>
</dbReference>
<gene>
    <name evidence="3" type="ORF">P879_02366</name>
</gene>
<dbReference type="PANTHER" id="PTHR11139:SF1">
    <property type="entry name" value="TRANSFORMATION_TRANSCRIPTION DOMAIN-ASSOCIATED PROTEIN"/>
    <property type="match status" value="1"/>
</dbReference>
<evidence type="ECO:0000256" key="1">
    <source>
        <dbReference type="SAM" id="MobiDB-lite"/>
    </source>
</evidence>
<dbReference type="InterPro" id="IPR003151">
    <property type="entry name" value="PIK-rel_kinase_FAT"/>
</dbReference>
<dbReference type="GO" id="GO:0000124">
    <property type="term" value="C:SAGA complex"/>
    <property type="evidence" value="ECO:0007669"/>
    <property type="project" value="TreeGrafter"/>
</dbReference>
<dbReference type="InterPro" id="IPR003152">
    <property type="entry name" value="FATC_dom"/>
</dbReference>
<dbReference type="OrthoDB" id="5570127at2759"/>
<feature type="compositionally biased region" description="Low complexity" evidence="1">
    <location>
        <begin position="1493"/>
        <end position="1512"/>
    </location>
</feature>
<feature type="region of interest" description="Disordered" evidence="1">
    <location>
        <begin position="4939"/>
        <end position="4972"/>
    </location>
</feature>
<feature type="region of interest" description="Disordered" evidence="1">
    <location>
        <begin position="2295"/>
        <end position="2314"/>
    </location>
</feature>
<evidence type="ECO:0000313" key="4">
    <source>
        <dbReference type="Proteomes" id="UP000699462"/>
    </source>
</evidence>
<proteinExistence type="predicted"/>
<feature type="region of interest" description="Disordered" evidence="1">
    <location>
        <begin position="3287"/>
        <end position="3315"/>
    </location>
</feature>
<reference evidence="3 4" key="1">
    <citation type="submission" date="2019-07" db="EMBL/GenBank/DDBJ databases">
        <title>Annotation for the trematode Paragonimus westermani.</title>
        <authorList>
            <person name="Choi Y.-J."/>
        </authorList>
    </citation>
    <scope>NUCLEOTIDE SEQUENCE [LARGE SCALE GENOMIC DNA]</scope>
    <source>
        <strain evidence="3">180907_Pwestermani</strain>
    </source>
</reference>
<dbReference type="Proteomes" id="UP000699462">
    <property type="component" value="Unassembled WGS sequence"/>
</dbReference>
<keyword evidence="4" id="KW-1185">Reference proteome</keyword>
<feature type="compositionally biased region" description="Low complexity" evidence="1">
    <location>
        <begin position="4955"/>
        <end position="4967"/>
    </location>
</feature>
<feature type="compositionally biased region" description="Polar residues" evidence="1">
    <location>
        <begin position="3394"/>
        <end position="3403"/>
    </location>
</feature>
<dbReference type="GO" id="GO:0005634">
    <property type="term" value="C:nucleus"/>
    <property type="evidence" value="ECO:0007669"/>
    <property type="project" value="TreeGrafter"/>
</dbReference>
<dbReference type="GO" id="GO:0006281">
    <property type="term" value="P:DNA repair"/>
    <property type="evidence" value="ECO:0007669"/>
    <property type="project" value="TreeGrafter"/>
</dbReference>
<name>A0A8T0DW79_9TREM</name>